<dbReference type="EMBL" id="GBRH01173863">
    <property type="protein sequence ID" value="JAE24033.1"/>
    <property type="molecule type" value="Transcribed_RNA"/>
</dbReference>
<reference evidence="1" key="2">
    <citation type="journal article" date="2015" name="Data Brief">
        <title>Shoot transcriptome of the giant reed, Arundo donax.</title>
        <authorList>
            <person name="Barrero R.A."/>
            <person name="Guerrero F.D."/>
            <person name="Moolhuijzen P."/>
            <person name="Goolsby J.A."/>
            <person name="Tidwell J."/>
            <person name="Bellgard S.E."/>
            <person name="Bellgard M.I."/>
        </authorList>
    </citation>
    <scope>NUCLEOTIDE SEQUENCE</scope>
    <source>
        <tissue evidence="1">Shoot tissue taken approximately 20 cm above the soil surface</tissue>
    </source>
</reference>
<evidence type="ECO:0000313" key="1">
    <source>
        <dbReference type="EMBL" id="JAE24033.1"/>
    </source>
</evidence>
<proteinExistence type="predicted"/>
<organism evidence="1">
    <name type="scientific">Arundo donax</name>
    <name type="common">Giant reed</name>
    <name type="synonym">Donax arundinaceus</name>
    <dbReference type="NCBI Taxonomy" id="35708"/>
    <lineage>
        <taxon>Eukaryota</taxon>
        <taxon>Viridiplantae</taxon>
        <taxon>Streptophyta</taxon>
        <taxon>Embryophyta</taxon>
        <taxon>Tracheophyta</taxon>
        <taxon>Spermatophyta</taxon>
        <taxon>Magnoliopsida</taxon>
        <taxon>Liliopsida</taxon>
        <taxon>Poales</taxon>
        <taxon>Poaceae</taxon>
        <taxon>PACMAD clade</taxon>
        <taxon>Arundinoideae</taxon>
        <taxon>Arundineae</taxon>
        <taxon>Arundo</taxon>
    </lineage>
</organism>
<name>A0A0A9GTZ3_ARUDO</name>
<protein>
    <submittedName>
        <fullName evidence="1">Uncharacterized protein</fullName>
    </submittedName>
</protein>
<accession>A0A0A9GTZ3</accession>
<reference evidence="1" key="1">
    <citation type="submission" date="2014-09" db="EMBL/GenBank/DDBJ databases">
        <authorList>
            <person name="Magalhaes I.L.F."/>
            <person name="Oliveira U."/>
            <person name="Santos F.R."/>
            <person name="Vidigal T.H.D.A."/>
            <person name="Brescovit A.D."/>
            <person name="Santos A.J."/>
        </authorList>
    </citation>
    <scope>NUCLEOTIDE SEQUENCE</scope>
    <source>
        <tissue evidence="1">Shoot tissue taken approximately 20 cm above the soil surface</tissue>
    </source>
</reference>
<dbReference type="AlphaFoldDB" id="A0A0A9GTZ3"/>
<sequence length="63" mass="7413">MQYSRYAMRLATRSTLSTPPRISIHTPKQAAKQHKIISRKYNLLSVQFRLGRSKLKESKLLQR</sequence>